<feature type="transmembrane region" description="Helical" evidence="8">
    <location>
        <begin position="216"/>
        <end position="235"/>
    </location>
</feature>
<evidence type="ECO:0000256" key="4">
    <source>
        <dbReference type="ARBA" id="ARBA00022679"/>
    </source>
</evidence>
<feature type="transmembrane region" description="Helical" evidence="8">
    <location>
        <begin position="397"/>
        <end position="419"/>
    </location>
</feature>
<evidence type="ECO:0000259" key="9">
    <source>
        <dbReference type="Pfam" id="PF13231"/>
    </source>
</evidence>
<reference evidence="10 11" key="1">
    <citation type="submission" date="2016-09" db="EMBL/GenBank/DDBJ databases">
        <title>Alteromonas lipolytica, a new species isolated from sea water.</title>
        <authorList>
            <person name="Wu Y.-H."/>
            <person name="Cheng H."/>
            <person name="Xu X.-W."/>
        </authorList>
    </citation>
    <scope>NUCLEOTIDE SEQUENCE [LARGE SCALE GENOMIC DNA]</scope>
    <source>
        <strain evidence="10 11">JW12</strain>
    </source>
</reference>
<keyword evidence="2" id="KW-1003">Cell membrane</keyword>
<evidence type="ECO:0000313" key="10">
    <source>
        <dbReference type="EMBL" id="OFI33150.1"/>
    </source>
</evidence>
<dbReference type="GO" id="GO:0010041">
    <property type="term" value="P:response to iron(III) ion"/>
    <property type="evidence" value="ECO:0007669"/>
    <property type="project" value="TreeGrafter"/>
</dbReference>
<dbReference type="InterPro" id="IPR038731">
    <property type="entry name" value="RgtA/B/C-like"/>
</dbReference>
<dbReference type="PANTHER" id="PTHR33908">
    <property type="entry name" value="MANNOSYLTRANSFERASE YKCB-RELATED"/>
    <property type="match status" value="1"/>
</dbReference>
<dbReference type="GO" id="GO:0005886">
    <property type="term" value="C:plasma membrane"/>
    <property type="evidence" value="ECO:0007669"/>
    <property type="project" value="UniProtKB-SubCell"/>
</dbReference>
<keyword evidence="11" id="KW-1185">Reference proteome</keyword>
<feature type="transmembrane region" description="Helical" evidence="8">
    <location>
        <begin position="275"/>
        <end position="298"/>
    </location>
</feature>
<feature type="domain" description="Glycosyltransferase RgtA/B/C/D-like" evidence="9">
    <location>
        <begin position="68"/>
        <end position="219"/>
    </location>
</feature>
<dbReference type="InterPro" id="IPR050297">
    <property type="entry name" value="LipidA_mod_glycosyltrf_83"/>
</dbReference>
<comment type="caution">
    <text evidence="10">The sequence shown here is derived from an EMBL/GenBank/DDBJ whole genome shotgun (WGS) entry which is preliminary data.</text>
</comment>
<dbReference type="Pfam" id="PF13231">
    <property type="entry name" value="PMT_2"/>
    <property type="match status" value="1"/>
</dbReference>
<keyword evidence="4" id="KW-0808">Transferase</keyword>
<dbReference type="AlphaFoldDB" id="A0A1E8FB72"/>
<gene>
    <name evidence="10" type="ORF">BFC17_02500</name>
</gene>
<dbReference type="GO" id="GO:0009103">
    <property type="term" value="P:lipopolysaccharide biosynthetic process"/>
    <property type="evidence" value="ECO:0007669"/>
    <property type="project" value="TreeGrafter"/>
</dbReference>
<feature type="transmembrane region" description="Helical" evidence="8">
    <location>
        <begin position="310"/>
        <end position="328"/>
    </location>
</feature>
<evidence type="ECO:0000256" key="3">
    <source>
        <dbReference type="ARBA" id="ARBA00022676"/>
    </source>
</evidence>
<evidence type="ECO:0000256" key="5">
    <source>
        <dbReference type="ARBA" id="ARBA00022692"/>
    </source>
</evidence>
<feature type="transmembrane region" description="Helical" evidence="8">
    <location>
        <begin position="364"/>
        <end position="385"/>
    </location>
</feature>
<feature type="transmembrane region" description="Helical" evidence="8">
    <location>
        <begin position="425"/>
        <end position="447"/>
    </location>
</feature>
<evidence type="ECO:0000256" key="6">
    <source>
        <dbReference type="ARBA" id="ARBA00022989"/>
    </source>
</evidence>
<protein>
    <recommendedName>
        <fullName evidence="9">Glycosyltransferase RgtA/B/C/D-like domain-containing protein</fullName>
    </recommendedName>
</protein>
<evidence type="ECO:0000256" key="7">
    <source>
        <dbReference type="ARBA" id="ARBA00023136"/>
    </source>
</evidence>
<accession>A0A1E8FB72</accession>
<dbReference type="PANTHER" id="PTHR33908:SF3">
    <property type="entry name" value="UNDECAPRENYL PHOSPHATE-ALPHA-4-AMINO-4-DEOXY-L-ARABINOSE ARABINOSYL TRANSFERASE"/>
    <property type="match status" value="1"/>
</dbReference>
<keyword evidence="7 8" id="KW-0472">Membrane</keyword>
<sequence length="574" mass="64379">MIMLPDFSRYQRADMIWLALITFALLALGIGFRAPWPADEPRFALIAKDMVESGQWLFPMRGNELYPDKPPLFMWSIAVFYALTGSLYVAFLLPSAIAGTVTVLAVFDICRRLWGSREAWWAAGLLLASVQFVLQAKSAQIDASVCMWVTLGCYGLLRATLCHNAHAGWWLAGCVAMGLGIMTKGVGFLPLLMLVPYAIACWRKRPEQSLPQQYGWLWWPTGIVVMLLALLLWLWPMLNAVDSAMDPAYSAYRDNIMMKQTVTRYANSWHHIKPFWYFVASVVPWAWLPLVVLIPWQWRHWSAAWKANDARILMPLGFVLLVLLFFSLSPGKRGVYILPALPMLALAMAPAMPHIADKKGVSRILWALPLLIGLGLLVVGLLGFVDKGPLAKMNLRYAIDGSGVVFATGAAVLLALFMLRHRSGWQAWGITMLVVWCSYSVAFASLLNPVRTPSSVWQNIDSAVPVNAEIALLDTGEQFMLFARRPIVHFGYHTPPEAEMYAAWKWLEAHKDGYVLLPSTKQSPCFDLSKGQSVGTAHREDWLLLGPQAMLGQCQRPEFTPDTFRYVPINPLIK</sequence>
<keyword evidence="6 8" id="KW-1133">Transmembrane helix</keyword>
<keyword evidence="3" id="KW-0328">Glycosyltransferase</keyword>
<proteinExistence type="predicted"/>
<organism evidence="10 11">
    <name type="scientific">Alteromonas lipolytica</name>
    <dbReference type="NCBI Taxonomy" id="1856405"/>
    <lineage>
        <taxon>Bacteria</taxon>
        <taxon>Pseudomonadati</taxon>
        <taxon>Pseudomonadota</taxon>
        <taxon>Gammaproteobacteria</taxon>
        <taxon>Alteromonadales</taxon>
        <taxon>Alteromonadaceae</taxon>
        <taxon>Alteromonas/Salinimonas group</taxon>
        <taxon>Alteromonas</taxon>
    </lineage>
</organism>
<feature type="transmembrane region" description="Helical" evidence="8">
    <location>
        <begin position="73"/>
        <end position="106"/>
    </location>
</feature>
<comment type="subcellular location">
    <subcellularLocation>
        <location evidence="1">Cell membrane</location>
        <topology evidence="1">Multi-pass membrane protein</topology>
    </subcellularLocation>
</comment>
<dbReference type="GO" id="GO:0016763">
    <property type="term" value="F:pentosyltransferase activity"/>
    <property type="evidence" value="ECO:0007669"/>
    <property type="project" value="TreeGrafter"/>
</dbReference>
<feature type="transmembrane region" description="Helical" evidence="8">
    <location>
        <begin position="335"/>
        <end position="352"/>
    </location>
</feature>
<name>A0A1E8FB72_9ALTE</name>
<evidence type="ECO:0000256" key="8">
    <source>
        <dbReference type="SAM" id="Phobius"/>
    </source>
</evidence>
<dbReference type="OrthoDB" id="9775035at2"/>
<feature type="transmembrane region" description="Helical" evidence="8">
    <location>
        <begin position="169"/>
        <end position="196"/>
    </location>
</feature>
<dbReference type="STRING" id="1856405.BFC17_02500"/>
<dbReference type="EMBL" id="MJIC01000015">
    <property type="protein sequence ID" value="OFI33150.1"/>
    <property type="molecule type" value="Genomic_DNA"/>
</dbReference>
<evidence type="ECO:0000256" key="1">
    <source>
        <dbReference type="ARBA" id="ARBA00004651"/>
    </source>
</evidence>
<evidence type="ECO:0000256" key="2">
    <source>
        <dbReference type="ARBA" id="ARBA00022475"/>
    </source>
</evidence>
<keyword evidence="5 8" id="KW-0812">Transmembrane</keyword>
<dbReference type="Proteomes" id="UP000176037">
    <property type="component" value="Unassembled WGS sequence"/>
</dbReference>
<evidence type="ECO:0000313" key="11">
    <source>
        <dbReference type="Proteomes" id="UP000176037"/>
    </source>
</evidence>